<feature type="active site" description="Charge relay system" evidence="7 8">
    <location>
        <position position="186"/>
    </location>
</feature>
<dbReference type="CDD" id="cd01749">
    <property type="entry name" value="GATase1_PB"/>
    <property type="match status" value="1"/>
</dbReference>
<evidence type="ECO:0000313" key="11">
    <source>
        <dbReference type="Proteomes" id="UP000016887"/>
    </source>
</evidence>
<dbReference type="Gene3D" id="3.40.50.880">
    <property type="match status" value="1"/>
</dbReference>
<evidence type="ECO:0000256" key="5">
    <source>
        <dbReference type="ARBA" id="ARBA00023239"/>
    </source>
</evidence>
<evidence type="ECO:0000256" key="7">
    <source>
        <dbReference type="HAMAP-Rule" id="MF_01615"/>
    </source>
</evidence>
<dbReference type="PIRSF" id="PIRSF005639">
    <property type="entry name" value="Glut_amidoT_SNO"/>
    <property type="match status" value="1"/>
</dbReference>
<evidence type="ECO:0000256" key="6">
    <source>
        <dbReference type="ARBA" id="ARBA00049534"/>
    </source>
</evidence>
<dbReference type="GO" id="GO:0004359">
    <property type="term" value="F:glutaminase activity"/>
    <property type="evidence" value="ECO:0007669"/>
    <property type="project" value="UniProtKB-UniRule"/>
</dbReference>
<dbReference type="PROSITE" id="PS01236">
    <property type="entry name" value="PDXT_SNO_1"/>
    <property type="match status" value="1"/>
</dbReference>
<dbReference type="eggNOG" id="arCOG00034">
    <property type="taxonomic scope" value="Archaea"/>
</dbReference>
<dbReference type="AlphaFoldDB" id="U3TB71"/>
<keyword evidence="10" id="KW-0808">Transferase</keyword>
<dbReference type="GO" id="GO:0016740">
    <property type="term" value="F:transferase activity"/>
    <property type="evidence" value="ECO:0007669"/>
    <property type="project" value="UniProtKB-KW"/>
</dbReference>
<keyword evidence="3 7" id="KW-0663">Pyridoxal phosphate</keyword>
<comment type="catalytic activity">
    <reaction evidence="6 7">
        <text>L-glutamine + H2O = L-glutamate + NH4(+)</text>
        <dbReference type="Rhea" id="RHEA:15889"/>
        <dbReference type="ChEBI" id="CHEBI:15377"/>
        <dbReference type="ChEBI" id="CHEBI:28938"/>
        <dbReference type="ChEBI" id="CHEBI:29985"/>
        <dbReference type="ChEBI" id="CHEBI:58359"/>
        <dbReference type="EC" id="3.5.1.2"/>
    </reaction>
</comment>
<dbReference type="EC" id="4.3.3.6" evidence="7"/>
<dbReference type="KEGG" id="acj:ACAM_0187"/>
<dbReference type="Pfam" id="PF01174">
    <property type="entry name" value="SNO"/>
    <property type="match status" value="1"/>
</dbReference>
<dbReference type="GO" id="GO:0005829">
    <property type="term" value="C:cytosol"/>
    <property type="evidence" value="ECO:0007669"/>
    <property type="project" value="TreeGrafter"/>
</dbReference>
<feature type="active site" description="Charge relay system" evidence="7 8">
    <location>
        <position position="184"/>
    </location>
</feature>
<dbReference type="PROSITE" id="PS51273">
    <property type="entry name" value="GATASE_TYPE_1"/>
    <property type="match status" value="1"/>
</dbReference>
<reference evidence="10 11" key="1">
    <citation type="journal article" date="2013" name="Appl. Environ. Microbiol.">
        <title>Variation of the Virus-Related Elements within Syntenic Genomes of the Hyperthermophilic Archaeon Aeropyrum.</title>
        <authorList>
            <person name="Daifuku T."/>
            <person name="Yoshida T."/>
            <person name="Kitamura T."/>
            <person name="Kawaichi S."/>
            <person name="Inoue T."/>
            <person name="Nomura K."/>
            <person name="Yoshida Y."/>
            <person name="Kuno S."/>
            <person name="Sako Y."/>
        </authorList>
    </citation>
    <scope>NUCLEOTIDE SEQUENCE [LARGE SCALE GENOMIC DNA]</scope>
    <source>
        <strain evidence="10 11">SY1</strain>
    </source>
</reference>
<proteinExistence type="inferred from homology"/>
<dbReference type="EMBL" id="AP012489">
    <property type="protein sequence ID" value="BAN89656.1"/>
    <property type="molecule type" value="Genomic_DNA"/>
</dbReference>
<sequence length="203" mass="22209">MKVGVLGYQGGVYEHVYMLRRSFDRLGVHGEAVVVKKPEDLKGLDGIIIPGGESTTIGILAKRLGVLEPLRELILNGLPAMGTCAGAIILAGKVRDRVVGEKSQPLLGVMRIEVVRNFFGRQRESFEADLEIDGLQGRFRGVFIRSPAIMGAESPARIISWLTYNGQNVGVAAVQGPLLATSFHPELTGDTRLHELWLRLIKR</sequence>
<evidence type="ECO:0000256" key="4">
    <source>
        <dbReference type="ARBA" id="ARBA00022962"/>
    </source>
</evidence>
<dbReference type="GO" id="GO:0006543">
    <property type="term" value="P:L-glutamine catabolic process"/>
    <property type="evidence" value="ECO:0007669"/>
    <property type="project" value="UniProtKB-UniRule"/>
</dbReference>
<dbReference type="PANTHER" id="PTHR31559">
    <property type="entry name" value="PYRIDOXAL 5'-PHOSPHATE SYNTHASE SUBUNIT SNO"/>
    <property type="match status" value="1"/>
</dbReference>
<evidence type="ECO:0000256" key="8">
    <source>
        <dbReference type="PIRSR" id="PIRSR005639-1"/>
    </source>
</evidence>
<name>U3TB71_9CREN</name>
<comment type="pathway">
    <text evidence="7">Cofactor biosynthesis; pyridoxal 5'-phosphate biosynthesis.</text>
</comment>
<dbReference type="UniPathway" id="UPA00245"/>
<dbReference type="HAMAP" id="MF_01615">
    <property type="entry name" value="PdxT"/>
    <property type="match status" value="1"/>
</dbReference>
<keyword evidence="4 7" id="KW-0315">Glutamine amidotransferase</keyword>
<gene>
    <name evidence="7 10" type="primary">pdxT</name>
    <name evidence="10" type="ORF">ACAM_0187</name>
</gene>
<evidence type="ECO:0000256" key="9">
    <source>
        <dbReference type="PIRSR" id="PIRSR005639-2"/>
    </source>
</evidence>
<comment type="similarity">
    <text evidence="1 7">Belongs to the glutaminase PdxT/SNO family.</text>
</comment>
<dbReference type="OrthoDB" id="26717at2157"/>
<feature type="binding site" evidence="7 9">
    <location>
        <begin position="52"/>
        <end position="54"/>
    </location>
    <ligand>
        <name>L-glutamine</name>
        <dbReference type="ChEBI" id="CHEBI:58359"/>
    </ligand>
</feature>
<dbReference type="SUPFAM" id="SSF52317">
    <property type="entry name" value="Class I glutamine amidotransferase-like"/>
    <property type="match status" value="1"/>
</dbReference>
<dbReference type="FunFam" id="3.40.50.880:FF:000041">
    <property type="entry name" value="Glutamine amidotransferase subunit pdxT, putative"/>
    <property type="match status" value="1"/>
</dbReference>
<feature type="binding site" evidence="7 9">
    <location>
        <begin position="144"/>
        <end position="145"/>
    </location>
    <ligand>
        <name>L-glutamine</name>
        <dbReference type="ChEBI" id="CHEBI:58359"/>
    </ligand>
</feature>
<organism evidence="10 11">
    <name type="scientific">Aeropyrum camini SY1 = JCM 12091</name>
    <dbReference type="NCBI Taxonomy" id="1198449"/>
    <lineage>
        <taxon>Archaea</taxon>
        <taxon>Thermoproteota</taxon>
        <taxon>Thermoprotei</taxon>
        <taxon>Desulfurococcales</taxon>
        <taxon>Desulfurococcaceae</taxon>
        <taxon>Aeropyrum</taxon>
    </lineage>
</organism>
<keyword evidence="5 7" id="KW-0456">Lyase</keyword>
<dbReference type="RefSeq" id="WP_022540936.1">
    <property type="nucleotide sequence ID" value="NC_022521.1"/>
</dbReference>
<dbReference type="STRING" id="1198449.ACAM_0187"/>
<dbReference type="Proteomes" id="UP000016887">
    <property type="component" value="Chromosome"/>
</dbReference>
<comment type="subunit">
    <text evidence="7">In the presence of PdxS, forms a dodecamer of heterodimers. Only shows activity in the heterodimer.</text>
</comment>
<dbReference type="GO" id="GO:0036381">
    <property type="term" value="F:pyridoxal 5'-phosphate synthase (glutamine hydrolysing) activity"/>
    <property type="evidence" value="ECO:0007669"/>
    <property type="project" value="UniProtKB-UniRule"/>
</dbReference>
<dbReference type="PROSITE" id="PS51130">
    <property type="entry name" value="PDXT_SNO_2"/>
    <property type="match status" value="1"/>
</dbReference>
<dbReference type="GO" id="GO:0042823">
    <property type="term" value="P:pyridoxal phosphate biosynthetic process"/>
    <property type="evidence" value="ECO:0007669"/>
    <property type="project" value="UniProtKB-UniRule"/>
</dbReference>
<dbReference type="GO" id="GO:1903600">
    <property type="term" value="C:glutaminase complex"/>
    <property type="evidence" value="ECO:0007669"/>
    <property type="project" value="TreeGrafter"/>
</dbReference>
<dbReference type="InterPro" id="IPR002161">
    <property type="entry name" value="PdxT/SNO"/>
</dbReference>
<evidence type="ECO:0000256" key="3">
    <source>
        <dbReference type="ARBA" id="ARBA00022898"/>
    </source>
</evidence>
<dbReference type="PATRIC" id="fig|1198449.6.peg.193"/>
<evidence type="ECO:0000313" key="10">
    <source>
        <dbReference type="EMBL" id="BAN89656.1"/>
    </source>
</evidence>
<feature type="active site" description="Nucleophile" evidence="7 8">
    <location>
        <position position="84"/>
    </location>
</feature>
<accession>U3TB71</accession>
<protein>
    <recommendedName>
        <fullName evidence="7">Pyridoxal 5'-phosphate synthase subunit PdxT</fullName>
        <ecNumber evidence="7">4.3.3.6</ecNumber>
    </recommendedName>
    <alternativeName>
        <fullName evidence="7">Pdx2</fullName>
    </alternativeName>
    <alternativeName>
        <fullName evidence="7">Pyridoxal 5'-phosphate synthase glutaminase subunit</fullName>
        <ecNumber evidence="7">3.5.1.2</ecNumber>
    </alternativeName>
</protein>
<keyword evidence="2 7" id="KW-0378">Hydrolase</keyword>
<evidence type="ECO:0000256" key="2">
    <source>
        <dbReference type="ARBA" id="ARBA00022801"/>
    </source>
</evidence>
<dbReference type="PANTHER" id="PTHR31559:SF0">
    <property type="entry name" value="PYRIDOXAL 5'-PHOSPHATE SYNTHASE SUBUNIT SNO1-RELATED"/>
    <property type="match status" value="1"/>
</dbReference>
<dbReference type="GO" id="GO:0008614">
    <property type="term" value="P:pyridoxine metabolic process"/>
    <property type="evidence" value="ECO:0007669"/>
    <property type="project" value="TreeGrafter"/>
</dbReference>
<dbReference type="GeneID" id="17109728"/>
<dbReference type="EC" id="3.5.1.2" evidence="7"/>
<comment type="catalytic activity">
    <reaction evidence="7">
        <text>aldehydo-D-ribose 5-phosphate + D-glyceraldehyde 3-phosphate + L-glutamine = pyridoxal 5'-phosphate + L-glutamate + phosphate + 3 H2O + H(+)</text>
        <dbReference type="Rhea" id="RHEA:31507"/>
        <dbReference type="ChEBI" id="CHEBI:15377"/>
        <dbReference type="ChEBI" id="CHEBI:15378"/>
        <dbReference type="ChEBI" id="CHEBI:29985"/>
        <dbReference type="ChEBI" id="CHEBI:43474"/>
        <dbReference type="ChEBI" id="CHEBI:58273"/>
        <dbReference type="ChEBI" id="CHEBI:58359"/>
        <dbReference type="ChEBI" id="CHEBI:59776"/>
        <dbReference type="ChEBI" id="CHEBI:597326"/>
        <dbReference type="EC" id="4.3.3.6"/>
    </reaction>
</comment>
<dbReference type="InterPro" id="IPR021196">
    <property type="entry name" value="PdxT/SNO_CS"/>
</dbReference>
<evidence type="ECO:0000256" key="1">
    <source>
        <dbReference type="ARBA" id="ARBA00008345"/>
    </source>
</evidence>
<comment type="function">
    <text evidence="7">Catalyzes the hydrolysis of glutamine to glutamate and ammonia as part of the biosynthesis of pyridoxal 5'-phosphate. The resulting ammonia molecule is channeled to the active site of PdxS.</text>
</comment>
<dbReference type="NCBIfam" id="TIGR03800">
    <property type="entry name" value="PLP_synth_Pdx2"/>
    <property type="match status" value="1"/>
</dbReference>
<keyword evidence="11" id="KW-1185">Reference proteome</keyword>
<feature type="binding site" evidence="7 9">
    <location>
        <position position="116"/>
    </location>
    <ligand>
        <name>L-glutamine</name>
        <dbReference type="ChEBI" id="CHEBI:58359"/>
    </ligand>
</feature>
<dbReference type="InterPro" id="IPR029062">
    <property type="entry name" value="Class_I_gatase-like"/>
</dbReference>